<dbReference type="PANTHER" id="PTHR47240:SF2">
    <property type="entry name" value="CHROMO DOMAIN-CONTAINING PROTEIN LHP1"/>
    <property type="match status" value="1"/>
</dbReference>
<protein>
    <submittedName>
        <fullName evidence="2">Uncharacterized protein</fullName>
    </submittedName>
</protein>
<evidence type="ECO:0000313" key="2">
    <source>
        <dbReference type="EMBL" id="MBX25623.1"/>
    </source>
</evidence>
<dbReference type="AlphaFoldDB" id="A0A2P2M5Z6"/>
<proteinExistence type="predicted"/>
<evidence type="ECO:0000256" key="1">
    <source>
        <dbReference type="SAM" id="MobiDB-lite"/>
    </source>
</evidence>
<feature type="compositionally biased region" description="Basic and acidic residues" evidence="1">
    <location>
        <begin position="62"/>
        <end position="78"/>
    </location>
</feature>
<feature type="region of interest" description="Disordered" evidence="1">
    <location>
        <begin position="1"/>
        <end position="82"/>
    </location>
</feature>
<sequence length="103" mass="11351">MKGKRKATASVNPGLSDAVEGQFEEGSVGEVKRRDGAVDGDNGENQEDEGEEEEEDGEEDGEAKGDGEGKEEEERPNLDEGFFEMEAIRRKRVRKVSFFVSVP</sequence>
<dbReference type="InterPro" id="IPR044251">
    <property type="entry name" value="LHP1-like"/>
</dbReference>
<feature type="compositionally biased region" description="Acidic residues" evidence="1">
    <location>
        <begin position="41"/>
        <end position="61"/>
    </location>
</feature>
<dbReference type="GO" id="GO:0031507">
    <property type="term" value="P:heterochromatin formation"/>
    <property type="evidence" value="ECO:0007669"/>
    <property type="project" value="InterPro"/>
</dbReference>
<dbReference type="EMBL" id="GGEC01045139">
    <property type="protein sequence ID" value="MBX25623.1"/>
    <property type="molecule type" value="Transcribed_RNA"/>
</dbReference>
<name>A0A2P2M5Z6_RHIMU</name>
<accession>A0A2P2M5Z6</accession>
<organism evidence="2">
    <name type="scientific">Rhizophora mucronata</name>
    <name type="common">Asiatic mangrove</name>
    <dbReference type="NCBI Taxonomy" id="61149"/>
    <lineage>
        <taxon>Eukaryota</taxon>
        <taxon>Viridiplantae</taxon>
        <taxon>Streptophyta</taxon>
        <taxon>Embryophyta</taxon>
        <taxon>Tracheophyta</taxon>
        <taxon>Spermatophyta</taxon>
        <taxon>Magnoliopsida</taxon>
        <taxon>eudicotyledons</taxon>
        <taxon>Gunneridae</taxon>
        <taxon>Pentapetalae</taxon>
        <taxon>rosids</taxon>
        <taxon>fabids</taxon>
        <taxon>Malpighiales</taxon>
        <taxon>Rhizophoraceae</taxon>
        <taxon>Rhizophora</taxon>
    </lineage>
</organism>
<reference evidence="2" key="1">
    <citation type="submission" date="2018-02" db="EMBL/GenBank/DDBJ databases">
        <title>Rhizophora mucronata_Transcriptome.</title>
        <authorList>
            <person name="Meera S.P."/>
            <person name="Sreeshan A."/>
            <person name="Augustine A."/>
        </authorList>
    </citation>
    <scope>NUCLEOTIDE SEQUENCE</scope>
    <source>
        <tissue evidence="2">Leaf</tissue>
    </source>
</reference>
<dbReference type="PANTHER" id="PTHR47240">
    <property type="entry name" value="CHROMO DOMAIN-CONTAINING PROTEIN LHP1"/>
    <property type="match status" value="1"/>
</dbReference>